<dbReference type="Gene3D" id="3.40.50.720">
    <property type="entry name" value="NAD(P)-binding Rossmann-like Domain"/>
    <property type="match status" value="1"/>
</dbReference>
<dbReference type="Proteomes" id="UP001165667">
    <property type="component" value="Unassembled WGS sequence"/>
</dbReference>
<evidence type="ECO:0000313" key="3">
    <source>
        <dbReference type="EMBL" id="MCW6512061.1"/>
    </source>
</evidence>
<dbReference type="InterPro" id="IPR036291">
    <property type="entry name" value="NAD(P)-bd_dom_sf"/>
</dbReference>
<comment type="caution">
    <text evidence="3">The sequence shown here is derived from an EMBL/GenBank/DDBJ whole genome shotgun (WGS) entry which is preliminary data.</text>
</comment>
<accession>A0AA42CMX6</accession>
<evidence type="ECO:0000256" key="1">
    <source>
        <dbReference type="ARBA" id="ARBA00006484"/>
    </source>
</evidence>
<dbReference type="AlphaFoldDB" id="A0AA42CMX6"/>
<proteinExistence type="inferred from homology"/>
<evidence type="ECO:0000256" key="2">
    <source>
        <dbReference type="ARBA" id="ARBA00023002"/>
    </source>
</evidence>
<dbReference type="PANTHER" id="PTHR43086">
    <property type="entry name" value="VERY-LONG-CHAIN 3-OXOOACYL-COA REDUCTASE"/>
    <property type="match status" value="1"/>
</dbReference>
<dbReference type="GO" id="GO:0016491">
    <property type="term" value="F:oxidoreductase activity"/>
    <property type="evidence" value="ECO:0007669"/>
    <property type="project" value="UniProtKB-KW"/>
</dbReference>
<dbReference type="Pfam" id="PF00106">
    <property type="entry name" value="adh_short"/>
    <property type="match status" value="1"/>
</dbReference>
<dbReference type="RefSeq" id="WP_282588440.1">
    <property type="nucleotide sequence ID" value="NZ_JAMOIM010000039.1"/>
</dbReference>
<reference evidence="3" key="1">
    <citation type="submission" date="2022-05" db="EMBL/GenBank/DDBJ databases">
        <authorList>
            <person name="Pankratov T."/>
        </authorList>
    </citation>
    <scope>NUCLEOTIDE SEQUENCE</scope>
    <source>
        <strain evidence="3">BP6-180914</strain>
    </source>
</reference>
<organism evidence="3 4">
    <name type="scientific">Lichenifustis flavocetrariae</name>
    <dbReference type="NCBI Taxonomy" id="2949735"/>
    <lineage>
        <taxon>Bacteria</taxon>
        <taxon>Pseudomonadati</taxon>
        <taxon>Pseudomonadota</taxon>
        <taxon>Alphaproteobacteria</taxon>
        <taxon>Hyphomicrobiales</taxon>
        <taxon>Lichenihabitantaceae</taxon>
        <taxon>Lichenifustis</taxon>
    </lineage>
</organism>
<keyword evidence="2" id="KW-0560">Oxidoreductase</keyword>
<sequence length="91" mass="9493">MKLERGQMAVVTGASGGLGEQFSRQLAGGGLNLILVARSVDKLEALAVELRAAHRIGVEVAPAEMNKAACVKMVGGYALTPFEIRSRLGNA</sequence>
<dbReference type="EMBL" id="JAMOIM010000039">
    <property type="protein sequence ID" value="MCW6512061.1"/>
    <property type="molecule type" value="Genomic_DNA"/>
</dbReference>
<gene>
    <name evidence="3" type="ORF">M8523_29425</name>
</gene>
<dbReference type="SUPFAM" id="SSF51735">
    <property type="entry name" value="NAD(P)-binding Rossmann-fold domains"/>
    <property type="match status" value="1"/>
</dbReference>
<name>A0AA42CMX6_9HYPH</name>
<dbReference type="InterPro" id="IPR002347">
    <property type="entry name" value="SDR_fam"/>
</dbReference>
<evidence type="ECO:0000313" key="4">
    <source>
        <dbReference type="Proteomes" id="UP001165667"/>
    </source>
</evidence>
<dbReference type="PANTHER" id="PTHR43086:SF3">
    <property type="entry name" value="NADP-DEPENDENT 3-HYDROXY ACID DEHYDROGENASE YDFG"/>
    <property type="match status" value="1"/>
</dbReference>
<comment type="similarity">
    <text evidence="1">Belongs to the short-chain dehydrogenases/reductases (SDR) family.</text>
</comment>
<keyword evidence="4" id="KW-1185">Reference proteome</keyword>
<protein>
    <submittedName>
        <fullName evidence="3">SDR family NAD(P)-dependent oxidoreductase</fullName>
    </submittedName>
</protein>